<protein>
    <submittedName>
        <fullName evidence="1">Uncharacterized protein</fullName>
    </submittedName>
</protein>
<accession>A0ACC2P459</accession>
<dbReference type="EMBL" id="CM056742">
    <property type="protein sequence ID" value="KAJ8678170.1"/>
    <property type="molecule type" value="Genomic_DNA"/>
</dbReference>
<sequence length="111" mass="12142">MWMFCRGQARKTGSKRAGHPGWDRYSNITSSKPLPAAHPPQGKKRKMITILTQVVVCGPSGLKATASYAYPRLPLDRFKLHKWAVGSECPGLDCPDQPGRAAGCTATCRRC</sequence>
<dbReference type="Proteomes" id="UP001239111">
    <property type="component" value="Chromosome 2"/>
</dbReference>
<gene>
    <name evidence="1" type="ORF">QAD02_013957</name>
</gene>
<keyword evidence="2" id="KW-1185">Reference proteome</keyword>
<organism evidence="1 2">
    <name type="scientific">Eretmocerus hayati</name>
    <dbReference type="NCBI Taxonomy" id="131215"/>
    <lineage>
        <taxon>Eukaryota</taxon>
        <taxon>Metazoa</taxon>
        <taxon>Ecdysozoa</taxon>
        <taxon>Arthropoda</taxon>
        <taxon>Hexapoda</taxon>
        <taxon>Insecta</taxon>
        <taxon>Pterygota</taxon>
        <taxon>Neoptera</taxon>
        <taxon>Endopterygota</taxon>
        <taxon>Hymenoptera</taxon>
        <taxon>Apocrita</taxon>
        <taxon>Proctotrupomorpha</taxon>
        <taxon>Chalcidoidea</taxon>
        <taxon>Aphelinidae</taxon>
        <taxon>Aphelininae</taxon>
        <taxon>Eretmocerus</taxon>
    </lineage>
</organism>
<proteinExistence type="predicted"/>
<evidence type="ECO:0000313" key="1">
    <source>
        <dbReference type="EMBL" id="KAJ8678170.1"/>
    </source>
</evidence>
<comment type="caution">
    <text evidence="1">The sequence shown here is derived from an EMBL/GenBank/DDBJ whole genome shotgun (WGS) entry which is preliminary data.</text>
</comment>
<evidence type="ECO:0000313" key="2">
    <source>
        <dbReference type="Proteomes" id="UP001239111"/>
    </source>
</evidence>
<name>A0ACC2P459_9HYME</name>
<reference evidence="1" key="1">
    <citation type="submission" date="2023-04" db="EMBL/GenBank/DDBJ databases">
        <title>A chromosome-level genome assembly of the parasitoid wasp Eretmocerus hayati.</title>
        <authorList>
            <person name="Zhong Y."/>
            <person name="Liu S."/>
            <person name="Liu Y."/>
        </authorList>
    </citation>
    <scope>NUCLEOTIDE SEQUENCE</scope>
    <source>
        <strain evidence="1">ZJU_SS_LIU_2023</strain>
    </source>
</reference>